<evidence type="ECO:0000256" key="7">
    <source>
        <dbReference type="ARBA" id="ARBA00023136"/>
    </source>
</evidence>
<keyword evidence="6 10" id="KW-0406">Ion transport</keyword>
<name>A0A2K9NHY8_9PROT</name>
<dbReference type="InterPro" id="IPR036771">
    <property type="entry name" value="ATPsynth_dsu/esu_N"/>
</dbReference>
<dbReference type="HAMAP" id="MF_00530">
    <property type="entry name" value="ATP_synth_epsil_bac"/>
    <property type="match status" value="1"/>
</dbReference>
<comment type="function">
    <text evidence="1 10">Produces ATP from ADP in the presence of a proton gradient across the membrane.</text>
</comment>
<dbReference type="SUPFAM" id="SSF51344">
    <property type="entry name" value="Epsilon subunit of F1F0-ATP synthase N-terminal domain"/>
    <property type="match status" value="1"/>
</dbReference>
<dbReference type="EMBL" id="CP025612">
    <property type="protein sequence ID" value="AUN32704.1"/>
    <property type="molecule type" value="Genomic_DNA"/>
</dbReference>
<keyword evidence="7 10" id="KW-0472">Membrane</keyword>
<keyword evidence="4 10" id="KW-0813">Transport</keyword>
<keyword evidence="9 10" id="KW-0066">ATP synthesis</keyword>
<dbReference type="Gene3D" id="2.60.15.10">
    <property type="entry name" value="F0F1 ATP synthase delta/epsilon subunit, N-terminal"/>
    <property type="match status" value="1"/>
</dbReference>
<comment type="subcellular location">
    <subcellularLocation>
        <location evidence="10">Cell membrane</location>
        <topology evidence="10">Peripheral membrane protein</topology>
    </subcellularLocation>
    <subcellularLocation>
        <location evidence="2">Endomembrane system</location>
        <topology evidence="2">Peripheral membrane protein</topology>
    </subcellularLocation>
</comment>
<sequence length="135" mass="14187">MRLHILTPLVTILDRTDISEISARDESGAFGIRPGHAPFLTALPPSVLTLRTEHGATLYAAVAGGMLRVDRDGVRVTSPDAATGSELAPLAARVAAEKAAGLHRQRESAAQERTLHAALVHHLLDSVTSDKAGDA</sequence>
<dbReference type="KEGG" id="ncb:C0V82_20525"/>
<comment type="similarity">
    <text evidence="3 10">Belongs to the ATPase epsilon chain family.</text>
</comment>
<dbReference type="GO" id="GO:0046933">
    <property type="term" value="F:proton-transporting ATP synthase activity, rotational mechanism"/>
    <property type="evidence" value="ECO:0007669"/>
    <property type="project" value="UniProtKB-UniRule"/>
</dbReference>
<dbReference type="InterPro" id="IPR020546">
    <property type="entry name" value="ATP_synth_F1_dsu/esu_N"/>
</dbReference>
<evidence type="ECO:0000256" key="5">
    <source>
        <dbReference type="ARBA" id="ARBA00022781"/>
    </source>
</evidence>
<dbReference type="Pfam" id="PF02823">
    <property type="entry name" value="ATP-synt_DE_N"/>
    <property type="match status" value="1"/>
</dbReference>
<proteinExistence type="inferred from homology"/>
<organism evidence="11 12">
    <name type="scientific">Niveispirillum cyanobacteriorum</name>
    <dbReference type="NCBI Taxonomy" id="1612173"/>
    <lineage>
        <taxon>Bacteria</taxon>
        <taxon>Pseudomonadati</taxon>
        <taxon>Pseudomonadota</taxon>
        <taxon>Alphaproteobacteria</taxon>
        <taxon>Rhodospirillales</taxon>
        <taxon>Azospirillaceae</taxon>
        <taxon>Niveispirillum</taxon>
    </lineage>
</organism>
<dbReference type="PANTHER" id="PTHR13822">
    <property type="entry name" value="ATP SYNTHASE DELTA/EPSILON CHAIN"/>
    <property type="match status" value="1"/>
</dbReference>
<keyword evidence="5 10" id="KW-0375">Hydrogen ion transport</keyword>
<dbReference type="PANTHER" id="PTHR13822:SF10">
    <property type="entry name" value="ATP SYNTHASE EPSILON CHAIN, CHLOROPLASTIC"/>
    <property type="match status" value="1"/>
</dbReference>
<evidence type="ECO:0000313" key="12">
    <source>
        <dbReference type="Proteomes" id="UP000234752"/>
    </source>
</evidence>
<dbReference type="AlphaFoldDB" id="A0A2K9NHY8"/>
<gene>
    <name evidence="10" type="primary">atpC</name>
    <name evidence="11" type="ORF">C0V82_20525</name>
</gene>
<dbReference type="RefSeq" id="WP_102114237.1">
    <property type="nucleotide sequence ID" value="NZ_BMGN01000010.1"/>
</dbReference>
<evidence type="ECO:0000256" key="10">
    <source>
        <dbReference type="HAMAP-Rule" id="MF_00530"/>
    </source>
</evidence>
<dbReference type="InterPro" id="IPR001469">
    <property type="entry name" value="ATP_synth_F1_dsu/esu"/>
</dbReference>
<keyword evidence="11" id="KW-0378">Hydrolase</keyword>
<reference evidence="11 12" key="1">
    <citation type="submission" date="2017-12" db="EMBL/GenBank/DDBJ databases">
        <title>Genomes of bacteria within cyanobacterial aggregates.</title>
        <authorList>
            <person name="Cai H."/>
        </authorList>
    </citation>
    <scope>NUCLEOTIDE SEQUENCE [LARGE SCALE GENOMIC DNA]</scope>
    <source>
        <strain evidence="11 12">TH16</strain>
    </source>
</reference>
<dbReference type="GO" id="GO:0016787">
    <property type="term" value="F:hydrolase activity"/>
    <property type="evidence" value="ECO:0007669"/>
    <property type="project" value="UniProtKB-KW"/>
</dbReference>
<evidence type="ECO:0000256" key="4">
    <source>
        <dbReference type="ARBA" id="ARBA00022448"/>
    </source>
</evidence>
<dbReference type="GO" id="GO:0012505">
    <property type="term" value="C:endomembrane system"/>
    <property type="evidence" value="ECO:0007669"/>
    <property type="project" value="UniProtKB-SubCell"/>
</dbReference>
<dbReference type="GO" id="GO:0005886">
    <property type="term" value="C:plasma membrane"/>
    <property type="evidence" value="ECO:0007669"/>
    <property type="project" value="UniProtKB-SubCell"/>
</dbReference>
<keyword evidence="12" id="KW-1185">Reference proteome</keyword>
<evidence type="ECO:0000256" key="9">
    <source>
        <dbReference type="ARBA" id="ARBA00023310"/>
    </source>
</evidence>
<dbReference type="GO" id="GO:0045259">
    <property type="term" value="C:proton-transporting ATP synthase complex"/>
    <property type="evidence" value="ECO:0007669"/>
    <property type="project" value="UniProtKB-KW"/>
</dbReference>
<evidence type="ECO:0000256" key="2">
    <source>
        <dbReference type="ARBA" id="ARBA00004184"/>
    </source>
</evidence>
<evidence type="ECO:0000256" key="1">
    <source>
        <dbReference type="ARBA" id="ARBA00003543"/>
    </source>
</evidence>
<accession>A0A2K9NHY8</accession>
<dbReference type="OrthoDB" id="272739at2"/>
<dbReference type="Proteomes" id="UP000234752">
    <property type="component" value="Chromosome eg_2"/>
</dbReference>
<evidence type="ECO:0000256" key="3">
    <source>
        <dbReference type="ARBA" id="ARBA00005712"/>
    </source>
</evidence>
<evidence type="ECO:0000313" key="11">
    <source>
        <dbReference type="EMBL" id="AUN32704.1"/>
    </source>
</evidence>
<evidence type="ECO:0000256" key="8">
    <source>
        <dbReference type="ARBA" id="ARBA00023196"/>
    </source>
</evidence>
<dbReference type="CDD" id="cd12152">
    <property type="entry name" value="F1-ATPase_delta"/>
    <property type="match status" value="1"/>
</dbReference>
<keyword evidence="8 10" id="KW-0139">CF(1)</keyword>
<comment type="subunit">
    <text evidence="10">F-type ATPases have 2 components, CF(1) - the catalytic core - and CF(0) - the membrane proton channel. CF(1) has five subunits: alpha(3), beta(3), gamma(1), delta(1), epsilon(1). CF(0) has three main subunits: a, b and c.</text>
</comment>
<evidence type="ECO:0000256" key="6">
    <source>
        <dbReference type="ARBA" id="ARBA00023065"/>
    </source>
</evidence>
<dbReference type="GO" id="GO:0005524">
    <property type="term" value="F:ATP binding"/>
    <property type="evidence" value="ECO:0007669"/>
    <property type="project" value="UniProtKB-UniRule"/>
</dbReference>
<keyword evidence="10" id="KW-1003">Cell membrane</keyword>
<protein>
    <recommendedName>
        <fullName evidence="10">ATP synthase epsilon chain</fullName>
    </recommendedName>
    <alternativeName>
        <fullName evidence="10">ATP synthase F1 sector epsilon subunit</fullName>
    </alternativeName>
    <alternativeName>
        <fullName evidence="10">F-ATPase epsilon subunit</fullName>
    </alternativeName>
</protein>